<accession>A0A2S4WC23</accession>
<comment type="subcellular location">
    <subcellularLocation>
        <location evidence="1">Golgi apparatus membrane</location>
        <topology evidence="1">Single-pass type II membrane protein</topology>
    </subcellularLocation>
</comment>
<evidence type="ECO:0000313" key="11">
    <source>
        <dbReference type="Proteomes" id="UP000238274"/>
    </source>
</evidence>
<sequence length="665" mass="75136">MLPLNNKHSSHTGWNLRKPTMPNSIYSTLTKSTSSSNQIHNGGSSTAHSPASTRNKKFFIILSISFFFIIYKLHSINSQDTQAGSDSTASPQSHGAGDPKATSFHQAFPSGHWGKDRLSKSKNPGLSSQSWRDWSIWQLPSSSAWFSKYHLLAGDLTHSLRGNSPTHWQSPTPPLPLHSKLYQRLQEWRSAPIPEPALWVQFNLQTCPDDRVGKNANYDLLKRAHLMWATMNSTHVRDKREEMIKGLEESERIGLMNEEHYGEGRGIVFTAGNVDTYARVLLTVRMLREHLKCELPVEVFSFPSEKPDEDTRSAMEKMDVEFRTVDWAEKDMNRNKNFHIKASALVACSFREPLYLDSDNLPAVLEPGTLESLWESKGYQKLGALFWPDYWKTHADVPVWLLIGTQCRDEWEQEAGQILFDKSKHLDVLLLAESMLKDWKYWFQISDGDKDVFRYAMLALRKRWALPGRYLGAAGLSWNTLSGFCAHTMLQHDVLGRPLFIHMNLLKQIPSGITRGTTSVLKLPFLTNLVVIAGSSPSSIFSRFKRTRHVNVKMIGNETEVDHGIEADMLANADETGKAILDAPAPVRRRAALERGLQPFLHGGGNTAICADIKWSSRNAALKATEAVPKWKDPTEIVSWNDDPRLKDFEDRFYDMGGSTTAVGF</sequence>
<dbReference type="Pfam" id="PF11051">
    <property type="entry name" value="Mannosyl_trans3"/>
    <property type="match status" value="2"/>
</dbReference>
<gene>
    <name evidence="10" type="ORF">PSHT_04858</name>
</gene>
<dbReference type="SUPFAM" id="SSF53448">
    <property type="entry name" value="Nucleotide-diphospho-sugar transferases"/>
    <property type="match status" value="1"/>
</dbReference>
<evidence type="ECO:0000256" key="1">
    <source>
        <dbReference type="ARBA" id="ARBA00004323"/>
    </source>
</evidence>
<evidence type="ECO:0000256" key="2">
    <source>
        <dbReference type="ARBA" id="ARBA00009105"/>
    </source>
</evidence>
<evidence type="ECO:0000256" key="6">
    <source>
        <dbReference type="ARBA" id="ARBA00022989"/>
    </source>
</evidence>
<dbReference type="Proteomes" id="UP000238274">
    <property type="component" value="Unassembled WGS sequence"/>
</dbReference>
<name>A0A2S4WC23_9BASI</name>
<evidence type="ECO:0000256" key="4">
    <source>
        <dbReference type="ARBA" id="ARBA00022692"/>
    </source>
</evidence>
<feature type="region of interest" description="Disordered" evidence="9">
    <location>
        <begin position="25"/>
        <end position="51"/>
    </location>
</feature>
<evidence type="ECO:0000256" key="8">
    <source>
        <dbReference type="ARBA" id="ARBA00023136"/>
    </source>
</evidence>
<keyword evidence="8" id="KW-0472">Membrane</keyword>
<dbReference type="PANTHER" id="PTHR31646:SF1">
    <property type="entry name" value="ALPHA-1,2-MANNOSYLTRANSFERASE MNN2"/>
    <property type="match status" value="1"/>
</dbReference>
<evidence type="ECO:0000256" key="3">
    <source>
        <dbReference type="ARBA" id="ARBA00022679"/>
    </source>
</evidence>
<keyword evidence="6" id="KW-1133">Transmembrane helix</keyword>
<dbReference type="InterPro" id="IPR029044">
    <property type="entry name" value="Nucleotide-diphossugar_trans"/>
</dbReference>
<dbReference type="GO" id="GO:0000026">
    <property type="term" value="F:alpha-1,2-mannosyltransferase activity"/>
    <property type="evidence" value="ECO:0007669"/>
    <property type="project" value="TreeGrafter"/>
</dbReference>
<feature type="region of interest" description="Disordered" evidence="9">
    <location>
        <begin position="80"/>
        <end position="106"/>
    </location>
</feature>
<evidence type="ECO:0000256" key="5">
    <source>
        <dbReference type="ARBA" id="ARBA00022968"/>
    </source>
</evidence>
<dbReference type="AlphaFoldDB" id="A0A2S4WC23"/>
<reference evidence="11" key="3">
    <citation type="journal article" date="2018" name="Mol. Plant Microbe Interact.">
        <title>Genome sequence resources for the wheat stripe rust pathogen (Puccinia striiformis f. sp. tritici) and the barley stripe rust pathogen (Puccinia striiformis f. sp. hordei).</title>
        <authorList>
            <person name="Xia C."/>
            <person name="Wang M."/>
            <person name="Yin C."/>
            <person name="Cornejo O.E."/>
            <person name="Hulbert S.H."/>
            <person name="Chen X."/>
        </authorList>
    </citation>
    <scope>NUCLEOTIDE SEQUENCE [LARGE SCALE GENOMIC DNA]</scope>
    <source>
        <strain evidence="11">93TX-2</strain>
    </source>
</reference>
<keyword evidence="5" id="KW-0735">Signal-anchor</keyword>
<proteinExistence type="inferred from homology"/>
<dbReference type="OrthoDB" id="430354at2759"/>
<evidence type="ECO:0000256" key="7">
    <source>
        <dbReference type="ARBA" id="ARBA00023034"/>
    </source>
</evidence>
<keyword evidence="3" id="KW-0808">Transferase</keyword>
<evidence type="ECO:0000256" key="9">
    <source>
        <dbReference type="SAM" id="MobiDB-lite"/>
    </source>
</evidence>
<reference evidence="11" key="2">
    <citation type="journal article" date="2018" name="BMC Genomics">
        <title>Genomic insights into host adaptation between the wheat stripe rust pathogen (Puccinia striiformis f. sp. tritici) and the barley stripe rust pathogen (Puccinia striiformis f. sp. hordei).</title>
        <authorList>
            <person name="Xia C."/>
            <person name="Wang M."/>
            <person name="Yin C."/>
            <person name="Cornejo O.E."/>
            <person name="Hulbert S.H."/>
            <person name="Chen X."/>
        </authorList>
    </citation>
    <scope>NUCLEOTIDE SEQUENCE [LARGE SCALE GENOMIC DNA]</scope>
    <source>
        <strain evidence="11">93TX-2</strain>
    </source>
</reference>
<dbReference type="GO" id="GO:0046354">
    <property type="term" value="P:mannan biosynthetic process"/>
    <property type="evidence" value="ECO:0007669"/>
    <property type="project" value="TreeGrafter"/>
</dbReference>
<keyword evidence="4" id="KW-0812">Transmembrane</keyword>
<comment type="similarity">
    <text evidence="2">Belongs to the MNN1/MNT family.</text>
</comment>
<organism evidence="10 11">
    <name type="scientific">Puccinia striiformis</name>
    <dbReference type="NCBI Taxonomy" id="27350"/>
    <lineage>
        <taxon>Eukaryota</taxon>
        <taxon>Fungi</taxon>
        <taxon>Dikarya</taxon>
        <taxon>Basidiomycota</taxon>
        <taxon>Pucciniomycotina</taxon>
        <taxon>Pucciniomycetes</taxon>
        <taxon>Pucciniales</taxon>
        <taxon>Pucciniaceae</taxon>
        <taxon>Puccinia</taxon>
    </lineage>
</organism>
<dbReference type="InterPro" id="IPR022751">
    <property type="entry name" value="Alpha_mannosyltransferase"/>
</dbReference>
<dbReference type="GO" id="GO:0000139">
    <property type="term" value="C:Golgi membrane"/>
    <property type="evidence" value="ECO:0007669"/>
    <property type="project" value="UniProtKB-SubCell"/>
</dbReference>
<feature type="compositionally biased region" description="Polar residues" evidence="9">
    <location>
        <begin position="80"/>
        <end position="93"/>
    </location>
</feature>
<dbReference type="PANTHER" id="PTHR31646">
    <property type="entry name" value="ALPHA-1,2-MANNOSYLTRANSFERASE MNN2"/>
    <property type="match status" value="1"/>
</dbReference>
<keyword evidence="11" id="KW-1185">Reference proteome</keyword>
<dbReference type="EMBL" id="PKSM01000051">
    <property type="protein sequence ID" value="POW19301.1"/>
    <property type="molecule type" value="Genomic_DNA"/>
</dbReference>
<keyword evidence="7" id="KW-0333">Golgi apparatus</keyword>
<protein>
    <submittedName>
        <fullName evidence="10">Uncharacterized protein</fullName>
    </submittedName>
</protein>
<evidence type="ECO:0000313" key="10">
    <source>
        <dbReference type="EMBL" id="POW19301.1"/>
    </source>
</evidence>
<comment type="caution">
    <text evidence="10">The sequence shown here is derived from an EMBL/GenBank/DDBJ whole genome shotgun (WGS) entry which is preliminary data.</text>
</comment>
<reference evidence="10 11" key="1">
    <citation type="submission" date="2017-12" db="EMBL/GenBank/DDBJ databases">
        <title>Gene loss provides genomic basis for host adaptation in cereal stripe rust fungi.</title>
        <authorList>
            <person name="Xia C."/>
        </authorList>
    </citation>
    <scope>NUCLEOTIDE SEQUENCE [LARGE SCALE GENOMIC DNA]</scope>
    <source>
        <strain evidence="10 11">93TX-2</strain>
    </source>
</reference>
<dbReference type="VEuPathDB" id="FungiDB:PSHT_04858"/>